<evidence type="ECO:0000313" key="3">
    <source>
        <dbReference type="Proteomes" id="UP000247099"/>
    </source>
</evidence>
<dbReference type="Proteomes" id="UP000247099">
    <property type="component" value="Unassembled WGS sequence"/>
</dbReference>
<dbReference type="InParanoid" id="A0A317ZCV9"/>
<reference evidence="2 3" key="1">
    <citation type="submission" date="2018-05" db="EMBL/GenBank/DDBJ databases">
        <title>Coraliomargarita sinensis sp. nov., isolated from a marine solar saltern.</title>
        <authorList>
            <person name="Zhou L.Y."/>
        </authorList>
    </citation>
    <scope>NUCLEOTIDE SEQUENCE [LARGE SCALE GENOMIC DNA]</scope>
    <source>
        <strain evidence="2 3">WN38</strain>
    </source>
</reference>
<feature type="transmembrane region" description="Helical" evidence="1">
    <location>
        <begin position="61"/>
        <end position="79"/>
    </location>
</feature>
<keyword evidence="1" id="KW-0472">Membrane</keyword>
<comment type="caution">
    <text evidence="2">The sequence shown here is derived from an EMBL/GenBank/DDBJ whole genome shotgun (WGS) entry which is preliminary data.</text>
</comment>
<name>A0A317ZCV9_9BACT</name>
<evidence type="ECO:0000313" key="2">
    <source>
        <dbReference type="EMBL" id="PXA02820.1"/>
    </source>
</evidence>
<dbReference type="EMBL" id="QHJQ01000027">
    <property type="protein sequence ID" value="PXA02820.1"/>
    <property type="molecule type" value="Genomic_DNA"/>
</dbReference>
<gene>
    <name evidence="2" type="ORF">DDZ13_15190</name>
</gene>
<sequence length="99" mass="11490">MSKFSKLLFVSMVISFIFPLLFLLFENQGGHPKATVGPEPNYQLREKEEILNDFNVYYPKAVLITFGILSICSLLFVWIEEKNTKRPNQPEQDNPITRP</sequence>
<protein>
    <submittedName>
        <fullName evidence="2">Uncharacterized protein</fullName>
    </submittedName>
</protein>
<proteinExistence type="predicted"/>
<feature type="transmembrane region" description="Helical" evidence="1">
    <location>
        <begin position="7"/>
        <end position="25"/>
    </location>
</feature>
<organism evidence="2 3">
    <name type="scientific">Coraliomargarita sinensis</name>
    <dbReference type="NCBI Taxonomy" id="2174842"/>
    <lineage>
        <taxon>Bacteria</taxon>
        <taxon>Pseudomonadati</taxon>
        <taxon>Verrucomicrobiota</taxon>
        <taxon>Opitutia</taxon>
        <taxon>Puniceicoccales</taxon>
        <taxon>Coraliomargaritaceae</taxon>
        <taxon>Coraliomargarita</taxon>
    </lineage>
</organism>
<keyword evidence="1" id="KW-1133">Transmembrane helix</keyword>
<dbReference type="AlphaFoldDB" id="A0A317ZCV9"/>
<accession>A0A317ZCV9</accession>
<keyword evidence="3" id="KW-1185">Reference proteome</keyword>
<evidence type="ECO:0000256" key="1">
    <source>
        <dbReference type="SAM" id="Phobius"/>
    </source>
</evidence>
<keyword evidence="1" id="KW-0812">Transmembrane</keyword>